<evidence type="ECO:0000313" key="6">
    <source>
        <dbReference type="Proteomes" id="UP000054516"/>
    </source>
</evidence>
<dbReference type="SUPFAM" id="SSF56801">
    <property type="entry name" value="Acetyl-CoA synthetase-like"/>
    <property type="match status" value="1"/>
</dbReference>
<gene>
    <name evidence="5" type="ORF">SAMD00023353_8200080</name>
</gene>
<dbReference type="GO" id="GO:0005886">
    <property type="term" value="C:plasma membrane"/>
    <property type="evidence" value="ECO:0007669"/>
    <property type="project" value="TreeGrafter"/>
</dbReference>
<dbReference type="PANTHER" id="PTHR43272:SF83">
    <property type="entry name" value="ACYL-COA SYNTHETASE LONG-CHAIN, ISOFORM J"/>
    <property type="match status" value="1"/>
</dbReference>
<dbReference type="Proteomes" id="UP000054516">
    <property type="component" value="Unassembled WGS sequence"/>
</dbReference>
<dbReference type="GO" id="GO:0005783">
    <property type="term" value="C:endoplasmic reticulum"/>
    <property type="evidence" value="ECO:0007669"/>
    <property type="project" value="TreeGrafter"/>
</dbReference>
<keyword evidence="3" id="KW-0547">Nucleotide-binding</keyword>
<keyword evidence="6" id="KW-1185">Reference proteome</keyword>
<evidence type="ECO:0000256" key="1">
    <source>
        <dbReference type="ARBA" id="ARBA00006432"/>
    </source>
</evidence>
<comment type="similarity">
    <text evidence="1">Belongs to the ATP-dependent AMP-binding enzyme family.</text>
</comment>
<evidence type="ECO:0000256" key="2">
    <source>
        <dbReference type="ARBA" id="ARBA00022598"/>
    </source>
</evidence>
<evidence type="ECO:0000313" key="5">
    <source>
        <dbReference type="EMBL" id="GAW27193.1"/>
    </source>
</evidence>
<dbReference type="GO" id="GO:0005811">
    <property type="term" value="C:lipid droplet"/>
    <property type="evidence" value="ECO:0007669"/>
    <property type="project" value="TreeGrafter"/>
</dbReference>
<name>A0A1S8AAZ6_ROSNE</name>
<organism evidence="5">
    <name type="scientific">Rosellinia necatrix</name>
    <name type="common">White root-rot fungus</name>
    <dbReference type="NCBI Taxonomy" id="77044"/>
    <lineage>
        <taxon>Eukaryota</taxon>
        <taxon>Fungi</taxon>
        <taxon>Dikarya</taxon>
        <taxon>Ascomycota</taxon>
        <taxon>Pezizomycotina</taxon>
        <taxon>Sordariomycetes</taxon>
        <taxon>Xylariomycetidae</taxon>
        <taxon>Xylariales</taxon>
        <taxon>Xylariaceae</taxon>
        <taxon>Rosellinia</taxon>
    </lineage>
</organism>
<accession>A0A1S8AAZ6</accession>
<dbReference type="GO" id="GO:0004467">
    <property type="term" value="F:long-chain fatty acid-CoA ligase activity"/>
    <property type="evidence" value="ECO:0007669"/>
    <property type="project" value="TreeGrafter"/>
</dbReference>
<dbReference type="PANTHER" id="PTHR43272">
    <property type="entry name" value="LONG-CHAIN-FATTY-ACID--COA LIGASE"/>
    <property type="match status" value="1"/>
</dbReference>
<reference evidence="5" key="1">
    <citation type="submission" date="2016-03" db="EMBL/GenBank/DDBJ databases">
        <title>Draft genome sequence of Rosellinia necatrix.</title>
        <authorList>
            <person name="Kanematsu S."/>
        </authorList>
    </citation>
    <scope>NUCLEOTIDE SEQUENCE [LARGE SCALE GENOMIC DNA]</scope>
    <source>
        <strain evidence="5">W97</strain>
    </source>
</reference>
<dbReference type="GO" id="GO:0005524">
    <property type="term" value="F:ATP binding"/>
    <property type="evidence" value="ECO:0007669"/>
    <property type="project" value="UniProtKB-KW"/>
</dbReference>
<protein>
    <submittedName>
        <fullName evidence="5">Putative AMP-binding enzyme</fullName>
    </submittedName>
</protein>
<sequence length="109" mass="12068">MIYGDSSQPRPIAIISPNEKPLAELARSLDVEHDDMHHNKKVEEAVQKDLIATAKKAGLSGLEMISGVVIVEEEWTPASGLVTATQKVNRRALRDQYKTQIKKCMEAQA</sequence>
<keyword evidence="4" id="KW-0067">ATP-binding</keyword>
<dbReference type="OrthoDB" id="1700726at2759"/>
<evidence type="ECO:0000256" key="4">
    <source>
        <dbReference type="ARBA" id="ARBA00022840"/>
    </source>
</evidence>
<proteinExistence type="inferred from homology"/>
<evidence type="ECO:0000256" key="3">
    <source>
        <dbReference type="ARBA" id="ARBA00022741"/>
    </source>
</evidence>
<dbReference type="AlphaFoldDB" id="A0A1S8AAZ6"/>
<dbReference type="GO" id="GO:0035336">
    <property type="term" value="P:long-chain fatty-acyl-CoA metabolic process"/>
    <property type="evidence" value="ECO:0007669"/>
    <property type="project" value="TreeGrafter"/>
</dbReference>
<keyword evidence="2" id="KW-0436">Ligase</keyword>
<dbReference type="EMBL" id="DF977527">
    <property type="protein sequence ID" value="GAW27193.1"/>
    <property type="molecule type" value="Genomic_DNA"/>
</dbReference>
<dbReference type="STRING" id="77044.A0A1S8AAZ6"/>